<reference evidence="11 12" key="1">
    <citation type="submission" date="2024-09" db="EMBL/GenBank/DDBJ databases">
        <title>Floridaenema gen nov. (Aerosakkonemataceae, Aerosakkonematales ord. nov., Cyanobacteria) from benthic tropical and subtropical fresh waters, with the description of four new species.</title>
        <authorList>
            <person name="Moretto J.A."/>
            <person name="Berthold D.E."/>
            <person name="Lefler F.W."/>
            <person name="Huang I.-S."/>
            <person name="Laughinghouse H. IV."/>
        </authorList>
    </citation>
    <scope>NUCLEOTIDE SEQUENCE [LARGE SCALE GENOMIC DNA]</scope>
    <source>
        <strain evidence="11 12">BLCC-F167</strain>
    </source>
</reference>
<comment type="function">
    <text evidence="10">CRISPR (clustered regularly interspaced short palindromic repeat), is an adaptive immune system that provides protection against mobile genetic elements (viruses, transposable elements and conjugative plasmids). CRISPR clusters contain spacers, sequences complementary to antecedent mobile elements, and target invading nucleic acids. CRISPR clusters are transcribed and processed into CRISPR RNA (crRNA). Acts as a dsDNA endonuclease. Involved in the integration of spacer DNA into the CRISPR cassette.</text>
</comment>
<evidence type="ECO:0000256" key="2">
    <source>
        <dbReference type="ARBA" id="ARBA00022723"/>
    </source>
</evidence>
<comment type="caution">
    <text evidence="10">Lacks conserved residue(s) required for the propagation of feature annotation.</text>
</comment>
<comment type="cofactor">
    <cofactor evidence="10">
        <name>Mg(2+)</name>
        <dbReference type="ChEBI" id="CHEBI:18420"/>
    </cofactor>
    <cofactor evidence="10">
        <name>Mn(2+)</name>
        <dbReference type="ChEBI" id="CHEBI:29035"/>
    </cofactor>
</comment>
<evidence type="ECO:0000313" key="11">
    <source>
        <dbReference type="EMBL" id="MFB2833014.1"/>
    </source>
</evidence>
<organism evidence="11 12">
    <name type="scientific">Floridaenema evergladense BLCC-F167</name>
    <dbReference type="NCBI Taxonomy" id="3153639"/>
    <lineage>
        <taxon>Bacteria</taxon>
        <taxon>Bacillati</taxon>
        <taxon>Cyanobacteriota</taxon>
        <taxon>Cyanophyceae</taxon>
        <taxon>Oscillatoriophycideae</taxon>
        <taxon>Aerosakkonematales</taxon>
        <taxon>Aerosakkonemataceae</taxon>
        <taxon>Floridanema</taxon>
        <taxon>Floridanema evergladense</taxon>
    </lineage>
</organism>
<dbReference type="InterPro" id="IPR042211">
    <property type="entry name" value="CRISPR-assoc_Cas1_N"/>
</dbReference>
<dbReference type="CDD" id="cd09634">
    <property type="entry name" value="Cas1_I-II-III"/>
    <property type="match status" value="1"/>
</dbReference>
<comment type="subunit">
    <text evidence="9 10">Homodimer, forms a heterotetramer with a Cas2 homodimer.</text>
</comment>
<dbReference type="HAMAP" id="MF_01470">
    <property type="entry name" value="Cas1"/>
    <property type="match status" value="1"/>
</dbReference>
<dbReference type="PANTHER" id="PTHR34353:SF2">
    <property type="entry name" value="CRISPR-ASSOCIATED ENDONUCLEASE CAS1 1"/>
    <property type="match status" value="1"/>
</dbReference>
<dbReference type="InterPro" id="IPR042206">
    <property type="entry name" value="CRISPR-assoc_Cas1_C"/>
</dbReference>
<evidence type="ECO:0000256" key="6">
    <source>
        <dbReference type="ARBA" id="ARBA00023118"/>
    </source>
</evidence>
<dbReference type="GO" id="GO:0004519">
    <property type="term" value="F:endonuclease activity"/>
    <property type="evidence" value="ECO:0007669"/>
    <property type="project" value="UniProtKB-KW"/>
</dbReference>
<feature type="binding site" evidence="10">
    <location>
        <position position="222"/>
    </location>
    <ligand>
        <name>Mn(2+)</name>
        <dbReference type="ChEBI" id="CHEBI:29035"/>
    </ligand>
</feature>
<keyword evidence="7 10" id="KW-0238">DNA-binding</keyword>
<evidence type="ECO:0000313" key="12">
    <source>
        <dbReference type="Proteomes" id="UP001576780"/>
    </source>
</evidence>
<dbReference type="Proteomes" id="UP001576780">
    <property type="component" value="Unassembled WGS sequence"/>
</dbReference>
<keyword evidence="1 10" id="KW-0540">Nuclease</keyword>
<dbReference type="InterPro" id="IPR002729">
    <property type="entry name" value="CRISPR-assoc_Cas1"/>
</dbReference>
<name>A0ABV4WD64_9CYAN</name>
<dbReference type="Gene3D" id="3.100.10.20">
    <property type="entry name" value="CRISPR-associated endonuclease Cas1, N-terminal domain"/>
    <property type="match status" value="1"/>
</dbReference>
<comment type="similarity">
    <text evidence="10">Belongs to the CRISPR-associated endonuclease Cas1 family.</text>
</comment>
<keyword evidence="12" id="KW-1185">Reference proteome</keyword>
<keyword evidence="5 10" id="KW-0460">Magnesium</keyword>
<evidence type="ECO:0000256" key="3">
    <source>
        <dbReference type="ARBA" id="ARBA00022759"/>
    </source>
</evidence>
<comment type="caution">
    <text evidence="11">The sequence shown here is derived from an EMBL/GenBank/DDBJ whole genome shotgun (WGS) entry which is preliminary data.</text>
</comment>
<evidence type="ECO:0000256" key="7">
    <source>
        <dbReference type="ARBA" id="ARBA00023125"/>
    </source>
</evidence>
<evidence type="ECO:0000256" key="8">
    <source>
        <dbReference type="ARBA" id="ARBA00023211"/>
    </source>
</evidence>
<dbReference type="PANTHER" id="PTHR34353">
    <property type="entry name" value="CRISPR-ASSOCIATED ENDONUCLEASE CAS1 1"/>
    <property type="match status" value="1"/>
</dbReference>
<evidence type="ECO:0000256" key="10">
    <source>
        <dbReference type="HAMAP-Rule" id="MF_01470"/>
    </source>
</evidence>
<dbReference type="Gene3D" id="1.20.120.920">
    <property type="entry name" value="CRISPR-associated endonuclease Cas1, C-terminal domain"/>
    <property type="match status" value="1"/>
</dbReference>
<keyword evidence="8 10" id="KW-0464">Manganese</keyword>
<dbReference type="Pfam" id="PF01867">
    <property type="entry name" value="Cas_Cas1"/>
    <property type="match status" value="1"/>
</dbReference>
<evidence type="ECO:0000256" key="4">
    <source>
        <dbReference type="ARBA" id="ARBA00022801"/>
    </source>
</evidence>
<evidence type="ECO:0000256" key="1">
    <source>
        <dbReference type="ARBA" id="ARBA00022722"/>
    </source>
</evidence>
<gene>
    <name evidence="10 11" type="primary">cas1</name>
    <name evidence="11" type="ORF">ACE1CA_00615</name>
</gene>
<dbReference type="InterPro" id="IPR050646">
    <property type="entry name" value="Cas1"/>
</dbReference>
<keyword evidence="6 10" id="KW-0051">Antiviral defense</keyword>
<dbReference type="EMBL" id="JBHFNT010000007">
    <property type="protein sequence ID" value="MFB2833014.1"/>
    <property type="molecule type" value="Genomic_DNA"/>
</dbReference>
<keyword evidence="3 10" id="KW-0255">Endonuclease</keyword>
<keyword evidence="4 10" id="KW-0378">Hydrolase</keyword>
<dbReference type="NCBIfam" id="TIGR00287">
    <property type="entry name" value="cas1"/>
    <property type="match status" value="1"/>
</dbReference>
<evidence type="ECO:0000256" key="9">
    <source>
        <dbReference type="ARBA" id="ARBA00038592"/>
    </source>
</evidence>
<protein>
    <recommendedName>
        <fullName evidence="10">CRISPR-associated endonuclease Cas1</fullName>
        <ecNumber evidence="10">3.1.-.-</ecNumber>
    </recommendedName>
</protein>
<dbReference type="RefSeq" id="WP_413275488.1">
    <property type="nucleotide sequence ID" value="NZ_JBHFNT010000007.1"/>
</dbReference>
<keyword evidence="2 10" id="KW-0479">Metal-binding</keyword>
<proteinExistence type="inferred from homology"/>
<dbReference type="EC" id="3.1.-.-" evidence="10"/>
<accession>A0ABV4WD64</accession>
<evidence type="ECO:0000256" key="5">
    <source>
        <dbReference type="ARBA" id="ARBA00022842"/>
    </source>
</evidence>
<sequence>MTAIFITQPGSYLKAKYHYFQVFQQNKLCLQVHSSQVSQITLFDNCRLQSQAASLAESLAIPVLFLDNQGNYLGRLQLESQYPAKYFQRQIKRAQNLNFTKTIAESIVRAYLHNCCVVLFHLTANHSTPKVEIAMEMLDLLIDDLPMADSIHALREYSTTGASLYYQAITELLAKAFNFQCTCRPHFDSIKNVLRLGNALLNQTIYGLVQSARLNPNFGSLHLYCQDELSLIEDFALEFRPFLVDELVATLAISQILTPEDFTQPTKQGVISLYPAALKKFINHWQAKLQTEVTHLYAGKLSYRCCLEWQVREYIAYLLGDAEFYRPMLLKWNADTAISPVSKQPKEQRVLVKL</sequence>